<gene>
    <name evidence="2" type="ORF">IC602_04690</name>
</gene>
<protein>
    <submittedName>
        <fullName evidence="2">Uncharacterized protein</fullName>
    </submittedName>
</protein>
<keyword evidence="1" id="KW-1133">Transmembrane helix</keyword>
<accession>A0ABR7VIY2</accession>
<reference evidence="2 3" key="1">
    <citation type="submission" date="2020-09" db="EMBL/GenBank/DDBJ databases">
        <title>Draft Genome Sequences of Oil-Oxidizing Bacteria Halomonas titanicae, Marinobacter lutaoensis, and Virgibacillus halodenitrificans Isolated from Highly Saline Environments.</title>
        <authorList>
            <person name="Grouzdev D.S."/>
            <person name="Sokolova D.S."/>
            <person name="Semenova E.M."/>
            <person name="Borzenkov I.A."/>
            <person name="Bidzhieva S.K."/>
            <person name="Poltaraus A.B."/>
            <person name="Nazina T.N."/>
        </authorList>
    </citation>
    <scope>NUCLEOTIDE SEQUENCE [LARGE SCALE GENOMIC DNA]</scope>
    <source>
        <strain evidence="2 3">VKM B-3472D</strain>
    </source>
</reference>
<feature type="transmembrane region" description="Helical" evidence="1">
    <location>
        <begin position="7"/>
        <end position="25"/>
    </location>
</feature>
<keyword evidence="3" id="KW-1185">Reference proteome</keyword>
<proteinExistence type="predicted"/>
<feature type="transmembrane region" description="Helical" evidence="1">
    <location>
        <begin position="31"/>
        <end position="50"/>
    </location>
</feature>
<sequence>MNLKRFLPAVLVGYLIVVLPLYIIFDYFSLGFIIGSLFSVILFAFILTVLRKRIK</sequence>
<evidence type="ECO:0000313" key="3">
    <source>
        <dbReference type="Proteomes" id="UP000621631"/>
    </source>
</evidence>
<dbReference type="Proteomes" id="UP000621631">
    <property type="component" value="Unassembled WGS sequence"/>
</dbReference>
<keyword evidence="1" id="KW-0472">Membrane</keyword>
<evidence type="ECO:0000313" key="2">
    <source>
        <dbReference type="EMBL" id="MBD1221896.1"/>
    </source>
</evidence>
<dbReference type="EMBL" id="JACWEZ010000002">
    <property type="protein sequence ID" value="MBD1221896.1"/>
    <property type="molecule type" value="Genomic_DNA"/>
</dbReference>
<evidence type="ECO:0000256" key="1">
    <source>
        <dbReference type="SAM" id="Phobius"/>
    </source>
</evidence>
<dbReference type="RefSeq" id="WP_189777301.1">
    <property type="nucleotide sequence ID" value="NZ_JACWEZ010000002.1"/>
</dbReference>
<comment type="caution">
    <text evidence="2">The sequence shown here is derived from an EMBL/GenBank/DDBJ whole genome shotgun (WGS) entry which is preliminary data.</text>
</comment>
<name>A0ABR7VIY2_VIRHA</name>
<keyword evidence="1" id="KW-0812">Transmembrane</keyword>
<organism evidence="2 3">
    <name type="scientific">Virgibacillus halodenitrificans</name>
    <name type="common">Bacillus halodenitrificans</name>
    <dbReference type="NCBI Taxonomy" id="1482"/>
    <lineage>
        <taxon>Bacteria</taxon>
        <taxon>Bacillati</taxon>
        <taxon>Bacillota</taxon>
        <taxon>Bacilli</taxon>
        <taxon>Bacillales</taxon>
        <taxon>Bacillaceae</taxon>
        <taxon>Virgibacillus</taxon>
    </lineage>
</organism>